<proteinExistence type="predicted"/>
<feature type="region of interest" description="Disordered" evidence="1">
    <location>
        <begin position="210"/>
        <end position="243"/>
    </location>
</feature>
<dbReference type="EMBL" id="JAANOU010000001">
    <property type="protein sequence ID" value="NIH79282.1"/>
    <property type="molecule type" value="Genomic_DNA"/>
</dbReference>
<reference evidence="2 3" key="1">
    <citation type="submission" date="2020-03" db="EMBL/GenBank/DDBJ databases">
        <title>Sequencing the genomes of 1000 actinobacteria strains.</title>
        <authorList>
            <person name="Klenk H.-P."/>
        </authorList>
    </citation>
    <scope>NUCLEOTIDE SEQUENCE [LARGE SCALE GENOMIC DNA]</scope>
    <source>
        <strain evidence="2 3">DSM 45668</strain>
    </source>
</reference>
<feature type="compositionally biased region" description="Polar residues" evidence="1">
    <location>
        <begin position="157"/>
        <end position="168"/>
    </location>
</feature>
<evidence type="ECO:0000313" key="2">
    <source>
        <dbReference type="EMBL" id="NIH79282.1"/>
    </source>
</evidence>
<accession>A0ABX0STN6</accession>
<gene>
    <name evidence="2" type="ORF">FHX46_001812</name>
</gene>
<evidence type="ECO:0000313" key="3">
    <source>
        <dbReference type="Proteomes" id="UP000754495"/>
    </source>
</evidence>
<feature type="compositionally biased region" description="Basic and acidic residues" evidence="1">
    <location>
        <begin position="210"/>
        <end position="220"/>
    </location>
</feature>
<sequence length="243" mass="26256">MSRSPTSVVPVGRVRAGRASLSRLVMLKLPVVPGQRCQCPWQAGCTQPAGPIPRRVVLLAAGACAARGLARSPSSPVACHRQPHLLINTKTAVRLTQVSHSWINTTLGLSLQAVREDRILDEASAAQGDVRRLCDLFGISVKAAERYAHAVGHPMLTGTSPTNDTLSMRQERSGTGRSGGRPRAGKPAWHPCTMLLVCRFTGPEPEVVRRARRARSEHQRTRLSTGRGPSSRCHIPSLRTTGH</sequence>
<name>A0ABX0STN6_9PSEU</name>
<evidence type="ECO:0000256" key="1">
    <source>
        <dbReference type="SAM" id="MobiDB-lite"/>
    </source>
</evidence>
<keyword evidence="3" id="KW-1185">Reference proteome</keyword>
<organism evidence="2 3">
    <name type="scientific">Amycolatopsis viridis</name>
    <dbReference type="NCBI Taxonomy" id="185678"/>
    <lineage>
        <taxon>Bacteria</taxon>
        <taxon>Bacillati</taxon>
        <taxon>Actinomycetota</taxon>
        <taxon>Actinomycetes</taxon>
        <taxon>Pseudonocardiales</taxon>
        <taxon>Pseudonocardiaceae</taxon>
        <taxon>Amycolatopsis</taxon>
    </lineage>
</organism>
<feature type="region of interest" description="Disordered" evidence="1">
    <location>
        <begin position="154"/>
        <end position="188"/>
    </location>
</feature>
<comment type="caution">
    <text evidence="2">The sequence shown here is derived from an EMBL/GenBank/DDBJ whole genome shotgun (WGS) entry which is preliminary data.</text>
</comment>
<protein>
    <submittedName>
        <fullName evidence="2">Uncharacterized protein</fullName>
    </submittedName>
</protein>
<dbReference type="Proteomes" id="UP000754495">
    <property type="component" value="Unassembled WGS sequence"/>
</dbReference>